<evidence type="ECO:0000313" key="3">
    <source>
        <dbReference type="Proteomes" id="UP000198744"/>
    </source>
</evidence>
<comment type="similarity">
    <text evidence="1">Belongs to the FldB/FldC dehydratase alpha/beta subunit family.</text>
</comment>
<accession>A0A1H7WKE5</accession>
<name>A0A1H7WKE5_9BACT</name>
<keyword evidence="3" id="KW-1185">Reference proteome</keyword>
<reference evidence="2 3" key="1">
    <citation type="submission" date="2016-10" db="EMBL/GenBank/DDBJ databases">
        <authorList>
            <person name="de Groot N.N."/>
        </authorList>
    </citation>
    <scope>NUCLEOTIDE SEQUENCE [LARGE SCALE GENOMIC DNA]</scope>
    <source>
        <strain evidence="2 3">DSM 8423</strain>
    </source>
</reference>
<dbReference type="Pfam" id="PF06050">
    <property type="entry name" value="HGD-D"/>
    <property type="match status" value="1"/>
</dbReference>
<dbReference type="RefSeq" id="WP_093882877.1">
    <property type="nucleotide sequence ID" value="NZ_FOBS01000007.1"/>
</dbReference>
<dbReference type="PANTHER" id="PTHR30548">
    <property type="entry name" value="2-HYDROXYGLUTARYL-COA DEHYDRATASE, D-COMPONENT-RELATED"/>
    <property type="match status" value="1"/>
</dbReference>
<gene>
    <name evidence="2" type="ORF">SAMN04489760_1072</name>
</gene>
<dbReference type="OrthoDB" id="9810278at2"/>
<dbReference type="AlphaFoldDB" id="A0A1H7WKE5"/>
<dbReference type="Gene3D" id="3.40.50.11900">
    <property type="match status" value="1"/>
</dbReference>
<dbReference type="Gene3D" id="1.20.1270.370">
    <property type="match status" value="1"/>
</dbReference>
<dbReference type="STRING" id="43775.SAMN04489760_1072"/>
<evidence type="ECO:0000256" key="1">
    <source>
        <dbReference type="ARBA" id="ARBA00005806"/>
    </source>
</evidence>
<dbReference type="PANTHER" id="PTHR30548:SF1">
    <property type="entry name" value="DEHYDRATASE SUBUNIT MJ0007-RELATED"/>
    <property type="match status" value="1"/>
</dbReference>
<evidence type="ECO:0000313" key="2">
    <source>
        <dbReference type="EMBL" id="SEM22046.1"/>
    </source>
</evidence>
<organism evidence="2 3">
    <name type="scientific">Syntrophus gentianae</name>
    <dbReference type="NCBI Taxonomy" id="43775"/>
    <lineage>
        <taxon>Bacteria</taxon>
        <taxon>Pseudomonadati</taxon>
        <taxon>Thermodesulfobacteriota</taxon>
        <taxon>Syntrophia</taxon>
        <taxon>Syntrophales</taxon>
        <taxon>Syntrophaceae</taxon>
        <taxon>Syntrophus</taxon>
    </lineage>
</organism>
<dbReference type="InterPro" id="IPR010327">
    <property type="entry name" value="FldB/FldC_alpha/beta"/>
</dbReference>
<protein>
    <submittedName>
        <fullName evidence="2">Benzoyl-CoA reductase/2-hydroxyglutaryl-CoA dehydratase subunit, BcrC/BadD/HgdB</fullName>
    </submittedName>
</protein>
<dbReference type="EMBL" id="FOBS01000007">
    <property type="protein sequence ID" value="SEM22046.1"/>
    <property type="molecule type" value="Genomic_DNA"/>
</dbReference>
<proteinExistence type="inferred from homology"/>
<dbReference type="Proteomes" id="UP000198744">
    <property type="component" value="Unassembled WGS sequence"/>
</dbReference>
<sequence length="467" mass="54244">MTEEKKEKKPQKRMTATHAAASIGPMVKEFIAGTNRARKEGTHKLAYTFICCHHEEILRAMDVLPVWTENFAGVCGAKRDAERFMQRAESLGLSRSLCTYALCGIGYDQWREELGETPPDAPWGGQARPDFMIQTGQILCDPRAKWYQASQQFMPDIPIYNIDLPYPLFQRDRDHREILGYYHRYIVKELRGLIAFVEKMTGKKMDYDRLSERVDLSDRIWNLVHETYELRKAKPSPMGTGDAMNTMVPLNFMMATQESYNFFSDLKKELKEKIAKGEGEVEEEKYRLMWGGGLPAWYALNDFNYFNSKGATFPVETTYRLVMPLDEMDLPKTSDPVERLAWRWLGYWTFWYDKARKRPGSEPDVERLINWVEEYDIDGIVVHQAFSCRTWHVGLIWQLKQLAKIYKPIPILMMGSGGQKEKTNREVPSLILESDIIDITSYSEIDTRNKIDAFIETLESVRTNRAA</sequence>